<dbReference type="Gene3D" id="2.115.10.20">
    <property type="entry name" value="Glycosyl hydrolase domain, family 43"/>
    <property type="match status" value="1"/>
</dbReference>
<evidence type="ECO:0000256" key="1">
    <source>
        <dbReference type="ARBA" id="ARBA00009865"/>
    </source>
</evidence>
<gene>
    <name evidence="7" type="ORF">NRO40_03100</name>
</gene>
<keyword evidence="3 4" id="KW-0326">Glycosidase</keyword>
<dbReference type="InterPro" id="IPR006710">
    <property type="entry name" value="Glyco_hydro_43"/>
</dbReference>
<dbReference type="PANTHER" id="PTHR42812">
    <property type="entry name" value="BETA-XYLOSIDASE"/>
    <property type="match status" value="1"/>
</dbReference>
<keyword evidence="2 4" id="KW-0378">Hydrolase</keyword>
<comment type="similarity">
    <text evidence="1 4">Belongs to the glycosyl hydrolase 43 family.</text>
</comment>
<dbReference type="Proteomes" id="UP001060150">
    <property type="component" value="Chromosome"/>
</dbReference>
<dbReference type="SUPFAM" id="SSF75005">
    <property type="entry name" value="Arabinanase/levansucrase/invertase"/>
    <property type="match status" value="1"/>
</dbReference>
<dbReference type="Gene3D" id="2.60.120.200">
    <property type="match status" value="1"/>
</dbReference>
<feature type="region of interest" description="Disordered" evidence="5">
    <location>
        <begin position="481"/>
        <end position="509"/>
    </location>
</feature>
<dbReference type="RefSeq" id="WP_079047507.1">
    <property type="nucleotide sequence ID" value="NZ_CP102332.1"/>
</dbReference>
<accession>A0ABY5N479</accession>
<evidence type="ECO:0000259" key="6">
    <source>
        <dbReference type="Pfam" id="PF17851"/>
    </source>
</evidence>
<organism evidence="7 8">
    <name type="scientific">Streptomyces changanensis</name>
    <dbReference type="NCBI Taxonomy" id="2964669"/>
    <lineage>
        <taxon>Bacteria</taxon>
        <taxon>Bacillati</taxon>
        <taxon>Actinomycetota</taxon>
        <taxon>Actinomycetes</taxon>
        <taxon>Kitasatosporales</taxon>
        <taxon>Streptomycetaceae</taxon>
        <taxon>Streptomyces</taxon>
    </lineage>
</organism>
<evidence type="ECO:0000313" key="7">
    <source>
        <dbReference type="EMBL" id="UUS29920.1"/>
    </source>
</evidence>
<dbReference type="Pfam" id="PF04616">
    <property type="entry name" value="Glyco_hydro_43"/>
    <property type="match status" value="1"/>
</dbReference>
<protein>
    <submittedName>
        <fullName evidence="7">Glycoside hydrolase family 43 protein</fullName>
    </submittedName>
</protein>
<sequence>MTALFGDPVLPGFRPDPSVCRVGADYYLVTSSFEWFPGLPLFHSRDLVNWRRLGSALDRPSQLDLDGCEPSRGLFAPTIRHHDGVFHLVCTLMDGPGHFVVTAIDPAGPWSKPQRLEGEGFDPSLFFDDGPEGGDGRAWFTAARVLDEAAGRTEIWMREYLPRERRLTGPEYVLWSGSRPGARWSEAPHLYRIDGTCLLLTAEGGTGVDHSVVAARADHVTGPYEGAPGNPVLPPATGPVTCTGHADLVQTPYGDWRAVLLGVRPGSAIGRETFLSRVTWSDGWPVFSPVGHTSPRRRLHDDFAALSADWSTLGTPRAPFWTTGDGLRLQLRPERLGERTVPSLLARPQEQHDCDVSTELHFTPAAAGEQAGLAVVLDDDAHLLLLRTTEGLVLRHGSDVLAGVPVRPGPLRLGVRVRGFSHTFRHAAPDGAWQDLAAVEATFLTPLFTSVQLGVYATSDGRPSTNRARFTWFDITYPHRREPAGTGGTAEAPAGGARHVMPPANRRQR</sequence>
<dbReference type="InterPro" id="IPR013320">
    <property type="entry name" value="ConA-like_dom_sf"/>
</dbReference>
<dbReference type="CDD" id="cd18617">
    <property type="entry name" value="GH43_XynB-like"/>
    <property type="match status" value="1"/>
</dbReference>
<dbReference type="InterPro" id="IPR023296">
    <property type="entry name" value="Glyco_hydro_beta-prop_sf"/>
</dbReference>
<evidence type="ECO:0000256" key="4">
    <source>
        <dbReference type="RuleBase" id="RU361187"/>
    </source>
</evidence>
<evidence type="ECO:0000256" key="5">
    <source>
        <dbReference type="SAM" id="MobiDB-lite"/>
    </source>
</evidence>
<dbReference type="GO" id="GO:0016787">
    <property type="term" value="F:hydrolase activity"/>
    <property type="evidence" value="ECO:0007669"/>
    <property type="project" value="UniProtKB-KW"/>
</dbReference>
<dbReference type="InterPro" id="IPR051795">
    <property type="entry name" value="Glycosyl_Hydrlase_43"/>
</dbReference>
<dbReference type="PANTHER" id="PTHR42812:SF12">
    <property type="entry name" value="BETA-XYLOSIDASE-RELATED"/>
    <property type="match status" value="1"/>
</dbReference>
<dbReference type="SUPFAM" id="SSF49899">
    <property type="entry name" value="Concanavalin A-like lectins/glucanases"/>
    <property type="match status" value="1"/>
</dbReference>
<dbReference type="Pfam" id="PF17851">
    <property type="entry name" value="GH43_C2"/>
    <property type="match status" value="1"/>
</dbReference>
<evidence type="ECO:0000256" key="2">
    <source>
        <dbReference type="ARBA" id="ARBA00022801"/>
    </source>
</evidence>
<dbReference type="InterPro" id="IPR041542">
    <property type="entry name" value="GH43_C2"/>
</dbReference>
<name>A0ABY5N479_9ACTN</name>
<keyword evidence="8" id="KW-1185">Reference proteome</keyword>
<reference evidence="7" key="1">
    <citation type="submission" date="2022-08" db="EMBL/GenBank/DDBJ databases">
        <title>Streptomyces changanensis sp. nov., an actinomycete isolated from soil.</title>
        <authorList>
            <person name="Wu H."/>
            <person name="Han L."/>
        </authorList>
    </citation>
    <scope>NUCLEOTIDE SEQUENCE</scope>
    <source>
        <strain evidence="7">HL-66</strain>
    </source>
</reference>
<proteinExistence type="inferred from homology"/>
<evidence type="ECO:0000256" key="3">
    <source>
        <dbReference type="ARBA" id="ARBA00023295"/>
    </source>
</evidence>
<evidence type="ECO:0000313" key="8">
    <source>
        <dbReference type="Proteomes" id="UP001060150"/>
    </source>
</evidence>
<feature type="domain" description="Beta-xylosidase C-terminal Concanavalin A-like" evidence="6">
    <location>
        <begin position="301"/>
        <end position="475"/>
    </location>
</feature>
<dbReference type="EMBL" id="CP102332">
    <property type="protein sequence ID" value="UUS29920.1"/>
    <property type="molecule type" value="Genomic_DNA"/>
</dbReference>